<protein>
    <submittedName>
        <fullName evidence="1">Uncharacterized protein</fullName>
    </submittedName>
</protein>
<dbReference type="AlphaFoldDB" id="A0A3F3MJ95"/>
<accession>A0A3F3MJ95</accession>
<proteinExistence type="predicted"/>
<reference evidence="1 2" key="1">
    <citation type="submission" date="2018-06" db="EMBL/GenBank/DDBJ databases">
        <title>Carbapenemase-producing Acinetobacter spp. from environmental sources in an hospital from French Polynesia.</title>
        <authorList>
            <person name="Bonnin R.A."/>
            <person name="Levy M."/>
            <person name="Cuzon G."/>
            <person name="Dortet L."/>
            <person name="Naas T."/>
        </authorList>
    </citation>
    <scope>NUCLEOTIDE SEQUENCE [LARGE SCALE GENOMIC DNA]</scope>
    <source>
        <strain evidence="1 2">R10</strain>
    </source>
</reference>
<comment type="caution">
    <text evidence="1">The sequence shown here is derived from an EMBL/GenBank/DDBJ whole genome shotgun (WGS) entry which is preliminary data.</text>
</comment>
<organism evidence="1 2">
    <name type="scientific">Acinetobacter baumannii</name>
    <dbReference type="NCBI Taxonomy" id="470"/>
    <lineage>
        <taxon>Bacteria</taxon>
        <taxon>Pseudomonadati</taxon>
        <taxon>Pseudomonadota</taxon>
        <taxon>Gammaproteobacteria</taxon>
        <taxon>Moraxellales</taxon>
        <taxon>Moraxellaceae</taxon>
        <taxon>Acinetobacter</taxon>
        <taxon>Acinetobacter calcoaceticus/baumannii complex</taxon>
    </lineage>
</organism>
<sequence>MSLEMREMSKTYRVKTEYVSLIQKTHIDFILKTRLPIDEADIVNALIAKYLKDLKAEDVIEWQKEYKEK</sequence>
<name>A0A3F3MJ95_ACIBA</name>
<evidence type="ECO:0000313" key="1">
    <source>
        <dbReference type="EMBL" id="PZM10682.1"/>
    </source>
</evidence>
<dbReference type="RefSeq" id="WP_024432747.1">
    <property type="nucleotide sequence ID" value="NZ_CACSHE010000018.1"/>
</dbReference>
<dbReference type="EMBL" id="QKWF01000228">
    <property type="protein sequence ID" value="PZM10682.1"/>
    <property type="molecule type" value="Genomic_DNA"/>
</dbReference>
<dbReference type="Proteomes" id="UP000248662">
    <property type="component" value="Unassembled WGS sequence"/>
</dbReference>
<gene>
    <name evidence="1" type="ORF">DOL94_17085</name>
</gene>
<evidence type="ECO:0000313" key="2">
    <source>
        <dbReference type="Proteomes" id="UP000248662"/>
    </source>
</evidence>